<gene>
    <name evidence="3" type="ORF">SAMN05421508_105350</name>
</gene>
<feature type="domain" description="CSD" evidence="2">
    <location>
        <begin position="158"/>
        <end position="223"/>
    </location>
</feature>
<keyword evidence="3" id="KW-0238">DNA-binding</keyword>
<organism evidence="3 4">
    <name type="scientific">Caenispirillum bisanense</name>
    <dbReference type="NCBI Taxonomy" id="414052"/>
    <lineage>
        <taxon>Bacteria</taxon>
        <taxon>Pseudomonadati</taxon>
        <taxon>Pseudomonadota</taxon>
        <taxon>Alphaproteobacteria</taxon>
        <taxon>Rhodospirillales</taxon>
        <taxon>Novispirillaceae</taxon>
        <taxon>Caenispirillum</taxon>
    </lineage>
</organism>
<dbReference type="EMBL" id="OCNJ01000005">
    <property type="protein sequence ID" value="SOD96485.1"/>
    <property type="molecule type" value="Genomic_DNA"/>
</dbReference>
<dbReference type="GO" id="GO:0005829">
    <property type="term" value="C:cytosol"/>
    <property type="evidence" value="ECO:0007669"/>
    <property type="project" value="UniProtKB-ARBA"/>
</dbReference>
<evidence type="ECO:0000256" key="1">
    <source>
        <dbReference type="SAM" id="MobiDB-lite"/>
    </source>
</evidence>
<feature type="region of interest" description="Disordered" evidence="1">
    <location>
        <begin position="107"/>
        <end position="154"/>
    </location>
</feature>
<dbReference type="Proteomes" id="UP000219621">
    <property type="component" value="Unassembled WGS sequence"/>
</dbReference>
<accession>A0A286GLR2</accession>
<evidence type="ECO:0000313" key="4">
    <source>
        <dbReference type="Proteomes" id="UP000219621"/>
    </source>
</evidence>
<reference evidence="3 4" key="1">
    <citation type="submission" date="2017-09" db="EMBL/GenBank/DDBJ databases">
        <authorList>
            <person name="Ehlers B."/>
            <person name="Leendertz F.H."/>
        </authorList>
    </citation>
    <scope>NUCLEOTIDE SEQUENCE [LARGE SCALE GENOMIC DNA]</scope>
    <source>
        <strain evidence="3 4">USBA 140</strain>
    </source>
</reference>
<dbReference type="AlphaFoldDB" id="A0A286GLR2"/>
<feature type="domain" description="CSD" evidence="2">
    <location>
        <begin position="34"/>
        <end position="101"/>
    </location>
</feature>
<dbReference type="SUPFAM" id="SSF50249">
    <property type="entry name" value="Nucleic acid-binding proteins"/>
    <property type="match status" value="2"/>
</dbReference>
<dbReference type="SMART" id="SM00357">
    <property type="entry name" value="CSP"/>
    <property type="match status" value="2"/>
</dbReference>
<protein>
    <submittedName>
        <fullName evidence="3">Cold-shock DNA-binding protein family</fullName>
    </submittedName>
</protein>
<sequence>MAWKRDAGDFPGHGGPGMNRRSRYDDDAGGPATPTEASVKWFNASKGFGFVKTEPAGEDAFLHVSVLERAGLSALPENTRISCTVRPGGKGLQVDAVVSVLEMGTPSAGGGGGGFGDRDRGGFGGGDRGGFGGGRGGFGGGDRGGFGGGRGRPEIIGESEGTVKFFNSEKGFGFVTPDDGGRDIFVHIRAVERSGLQGLNEGQRVKLSVSQGQKGPQAERIEIA</sequence>
<dbReference type="Gene3D" id="2.40.50.140">
    <property type="entry name" value="Nucleic acid-binding proteins"/>
    <property type="match status" value="2"/>
</dbReference>
<dbReference type="InterPro" id="IPR011129">
    <property type="entry name" value="CSD"/>
</dbReference>
<dbReference type="CDD" id="cd04458">
    <property type="entry name" value="CSP_CDS"/>
    <property type="match status" value="2"/>
</dbReference>
<dbReference type="InterPro" id="IPR002059">
    <property type="entry name" value="CSP_DNA-bd"/>
</dbReference>
<name>A0A286GLR2_9PROT</name>
<dbReference type="Pfam" id="PF00313">
    <property type="entry name" value="CSD"/>
    <property type="match status" value="2"/>
</dbReference>
<evidence type="ECO:0000259" key="2">
    <source>
        <dbReference type="PROSITE" id="PS51857"/>
    </source>
</evidence>
<dbReference type="GO" id="GO:0003677">
    <property type="term" value="F:DNA binding"/>
    <property type="evidence" value="ECO:0007669"/>
    <property type="project" value="UniProtKB-KW"/>
</dbReference>
<feature type="region of interest" description="Disordered" evidence="1">
    <location>
        <begin position="1"/>
        <end position="36"/>
    </location>
</feature>
<dbReference type="InterPro" id="IPR050181">
    <property type="entry name" value="Cold_shock_domain"/>
</dbReference>
<evidence type="ECO:0000313" key="3">
    <source>
        <dbReference type="EMBL" id="SOD96485.1"/>
    </source>
</evidence>
<dbReference type="InterPro" id="IPR012340">
    <property type="entry name" value="NA-bd_OB-fold"/>
</dbReference>
<feature type="compositionally biased region" description="Gly residues" evidence="1">
    <location>
        <begin position="122"/>
        <end position="150"/>
    </location>
</feature>
<keyword evidence="4" id="KW-1185">Reference proteome</keyword>
<dbReference type="PANTHER" id="PTHR11544">
    <property type="entry name" value="COLD SHOCK DOMAIN CONTAINING PROTEINS"/>
    <property type="match status" value="1"/>
</dbReference>
<proteinExistence type="predicted"/>
<dbReference type="PRINTS" id="PR00050">
    <property type="entry name" value="COLDSHOCK"/>
</dbReference>
<dbReference type="PROSITE" id="PS51857">
    <property type="entry name" value="CSD_2"/>
    <property type="match status" value="2"/>
</dbReference>